<evidence type="ECO:0000313" key="5">
    <source>
        <dbReference type="Proteomes" id="UP000250572"/>
    </source>
</evidence>
<comment type="caution">
    <text evidence="4">The sequence shown here is derived from an EMBL/GenBank/DDBJ whole genome shotgun (WGS) entry which is preliminary data.</text>
</comment>
<dbReference type="CDD" id="cd00160">
    <property type="entry name" value="RhoGEF"/>
    <property type="match status" value="1"/>
</dbReference>
<dbReference type="InterPro" id="IPR001331">
    <property type="entry name" value="GDS_CDC24_CS"/>
</dbReference>
<dbReference type="Proteomes" id="UP000250572">
    <property type="component" value="Unassembled WGS sequence"/>
</dbReference>
<dbReference type="Gene3D" id="2.30.29.30">
    <property type="entry name" value="Pleckstrin-homology domain (PH domain)/Phosphotyrosine-binding domain (PTB)"/>
    <property type="match status" value="1"/>
</dbReference>
<proteinExistence type="predicted"/>
<reference evidence="4 5" key="1">
    <citation type="journal article" date="2018" name="G3 (Bethesda)">
        <title>A High-Quality Reference Genome for the Invasive Mosquitofish Gambusia affinis Using a Chicago Library.</title>
        <authorList>
            <person name="Hoffberg S.L."/>
            <person name="Troendle N.J."/>
            <person name="Glenn T.C."/>
            <person name="Mahmud O."/>
            <person name="Louha S."/>
            <person name="Chalopin D."/>
            <person name="Bennetzen J.L."/>
            <person name="Mauricio R."/>
        </authorList>
    </citation>
    <scope>NUCLEOTIDE SEQUENCE [LARGE SCALE GENOMIC DNA]</scope>
    <source>
        <strain evidence="4">NE01/NJP1002.9</strain>
        <tissue evidence="4">Muscle</tissue>
    </source>
</reference>
<evidence type="ECO:0000259" key="3">
    <source>
        <dbReference type="PROSITE" id="PS50010"/>
    </source>
</evidence>
<feature type="domain" description="PH" evidence="2">
    <location>
        <begin position="459"/>
        <end position="617"/>
    </location>
</feature>
<evidence type="ECO:0000313" key="4">
    <source>
        <dbReference type="EMBL" id="PWA22743.1"/>
    </source>
</evidence>
<dbReference type="GO" id="GO:0005096">
    <property type="term" value="F:GTPase activator activity"/>
    <property type="evidence" value="ECO:0007669"/>
    <property type="project" value="InterPro"/>
</dbReference>
<dbReference type="SMART" id="SM00233">
    <property type="entry name" value="PH"/>
    <property type="match status" value="1"/>
</dbReference>
<dbReference type="AlphaFoldDB" id="A0A315VH03"/>
<dbReference type="EMBL" id="NHOQ01001678">
    <property type="protein sequence ID" value="PWA22743.1"/>
    <property type="molecule type" value="Genomic_DNA"/>
</dbReference>
<keyword evidence="5" id="KW-1185">Reference proteome</keyword>
<dbReference type="PROSITE" id="PS00741">
    <property type="entry name" value="DH_1"/>
    <property type="match status" value="1"/>
</dbReference>
<feature type="region of interest" description="Disordered" evidence="1">
    <location>
        <begin position="182"/>
        <end position="240"/>
    </location>
</feature>
<gene>
    <name evidence="4" type="ORF">CCH79_00002153</name>
</gene>
<protein>
    <recommendedName>
        <fullName evidence="6">DH domain-containing protein</fullName>
    </recommendedName>
</protein>
<dbReference type="Gene3D" id="1.20.900.10">
    <property type="entry name" value="Dbl homology (DH) domain"/>
    <property type="match status" value="1"/>
</dbReference>
<dbReference type="InterPro" id="IPR035892">
    <property type="entry name" value="C2_domain_sf"/>
</dbReference>
<dbReference type="PROSITE" id="PS50003">
    <property type="entry name" value="PH_DOMAIN"/>
    <property type="match status" value="1"/>
</dbReference>
<evidence type="ECO:0008006" key="6">
    <source>
        <dbReference type="Google" id="ProtNLM"/>
    </source>
</evidence>
<dbReference type="Pfam" id="PF19057">
    <property type="entry name" value="PH_19"/>
    <property type="match status" value="1"/>
</dbReference>
<dbReference type="SUPFAM" id="SSF49562">
    <property type="entry name" value="C2 domain (Calcium/lipid-binding domain, CaLB)"/>
    <property type="match status" value="1"/>
</dbReference>
<dbReference type="SMART" id="SM00325">
    <property type="entry name" value="RhoGEF"/>
    <property type="match status" value="1"/>
</dbReference>
<sequence length="807" mass="91240">MEPLSAHGLPRLSWIDTLYSTKPRSDQVQPWFCSPICLSQSAQKDLPSSANGEAGMFTCSRKAGAIIKHSDGFRTKQLPVENAIYRSSSASLVSSCLFYASRFKAFTVTNYTAYMDKQKAFGSTSPVAMAVLTLRPTGDLSRVNPASRPERSWRWEPATLPTPLGTKADDIIRQDFLTTGSPQKDFNYNTDGYDGDGAEDGKSQDSSETLPYIDESPTMSPQLCVSQGPDGEAVSPSPLEGEVEKGLEMKKLVLSGFLASEEIYINQLEALVLPMRPLKAAATSSQPVLTMQQIETIFYKIQDIFEIHKEFYDALLPSIQRWDEKVTVGHLFQKLASQLGVYKAFVDNYKNAKETAEKCSQANIQFQKISENVRVKGPKDSKDSSTKSSMEDLLYKPIDRVTRSTLVLHDLLKHTPKDHPDFPLLQDALRISQNFLSSINEEIDPRRTAVTTPKGEARQLVKDGFLVEVSESSRKLRHVFLFTDLLLCAKMKKTSVGRHQQYECKWYIPLADLTFQTLDDSDSCPSIQVLPEHEIEEMKMKISVLKNEIQKEKKAPKGQSRAERLRKKMNEQESWLLLHSPTIPFRIHNKHGKSYLFLLSSDYERAEWKESIQKLQKKDLQACVLSSVELQVLTSSCFKLRTVHNIPVTTNKDDEETPGLYGFLHVIVRSATGFKESANLYCTLEVDSFGYFVSKAKTRVFRDTAEPQWNEVSRHLTSRRTALPVQSTVLNLPLSTCVVFQEFEIELEGSQYLRILCYEKCFDKSMLNKDDNEIVDKIMGKGQVQVRSAAEQKYVTFVPIFSPCESL</sequence>
<dbReference type="InterPro" id="IPR035899">
    <property type="entry name" value="DBL_dom_sf"/>
</dbReference>
<feature type="domain" description="DH" evidence="3">
    <location>
        <begin position="249"/>
        <end position="442"/>
    </location>
</feature>
<dbReference type="GO" id="GO:0035556">
    <property type="term" value="P:intracellular signal transduction"/>
    <property type="evidence" value="ECO:0007669"/>
    <property type="project" value="InterPro"/>
</dbReference>
<organism evidence="4 5">
    <name type="scientific">Gambusia affinis</name>
    <name type="common">Western mosquitofish</name>
    <name type="synonym">Heterandria affinis</name>
    <dbReference type="NCBI Taxonomy" id="33528"/>
    <lineage>
        <taxon>Eukaryota</taxon>
        <taxon>Metazoa</taxon>
        <taxon>Chordata</taxon>
        <taxon>Craniata</taxon>
        <taxon>Vertebrata</taxon>
        <taxon>Euteleostomi</taxon>
        <taxon>Actinopterygii</taxon>
        <taxon>Neopterygii</taxon>
        <taxon>Teleostei</taxon>
        <taxon>Neoteleostei</taxon>
        <taxon>Acanthomorphata</taxon>
        <taxon>Ovalentaria</taxon>
        <taxon>Atherinomorphae</taxon>
        <taxon>Cyprinodontiformes</taxon>
        <taxon>Poeciliidae</taxon>
        <taxon>Poeciliinae</taxon>
        <taxon>Gambusia</taxon>
    </lineage>
</organism>
<dbReference type="STRING" id="33528.ENSGAFP00000020217"/>
<dbReference type="SUPFAM" id="SSF50729">
    <property type="entry name" value="PH domain-like"/>
    <property type="match status" value="1"/>
</dbReference>
<dbReference type="PANTHER" id="PTHR23182">
    <property type="entry name" value="BREAKPOINT CLUSTER REGION PROTEIN BCR"/>
    <property type="match status" value="1"/>
</dbReference>
<dbReference type="Gene3D" id="2.60.40.150">
    <property type="entry name" value="C2 domain"/>
    <property type="match status" value="1"/>
</dbReference>
<dbReference type="GO" id="GO:0016020">
    <property type="term" value="C:membrane"/>
    <property type="evidence" value="ECO:0007669"/>
    <property type="project" value="TreeGrafter"/>
</dbReference>
<dbReference type="GO" id="GO:0005085">
    <property type="term" value="F:guanyl-nucleotide exchange factor activity"/>
    <property type="evidence" value="ECO:0007669"/>
    <property type="project" value="InterPro"/>
</dbReference>
<dbReference type="InterPro" id="IPR011993">
    <property type="entry name" value="PH-like_dom_sf"/>
</dbReference>
<dbReference type="InterPro" id="IPR001849">
    <property type="entry name" value="PH_domain"/>
</dbReference>
<dbReference type="PANTHER" id="PTHR23182:SF5">
    <property type="entry name" value="ACTIVE BREAKPOINT CLUSTER REGION-RELATED PROTEIN"/>
    <property type="match status" value="1"/>
</dbReference>
<dbReference type="PROSITE" id="PS50010">
    <property type="entry name" value="DH_2"/>
    <property type="match status" value="1"/>
</dbReference>
<name>A0A315VH03_GAMAF</name>
<dbReference type="InterPro" id="IPR037769">
    <property type="entry name" value="Abr/Bcr"/>
</dbReference>
<dbReference type="Pfam" id="PF00621">
    <property type="entry name" value="RhoGEF"/>
    <property type="match status" value="1"/>
</dbReference>
<dbReference type="InterPro" id="IPR000219">
    <property type="entry name" value="DH_dom"/>
</dbReference>
<evidence type="ECO:0000259" key="2">
    <source>
        <dbReference type="PROSITE" id="PS50003"/>
    </source>
</evidence>
<accession>A0A315VH03</accession>
<evidence type="ECO:0000256" key="1">
    <source>
        <dbReference type="SAM" id="MobiDB-lite"/>
    </source>
</evidence>
<dbReference type="SUPFAM" id="SSF48065">
    <property type="entry name" value="DBL homology domain (DH-domain)"/>
    <property type="match status" value="1"/>
</dbReference>